<comment type="caution">
    <text evidence="3">The sequence shown here is derived from an EMBL/GenBank/DDBJ whole genome shotgun (WGS) entry which is preliminary data.</text>
</comment>
<dbReference type="InterPro" id="IPR003010">
    <property type="entry name" value="C-N_Hydrolase"/>
</dbReference>
<feature type="domain" description="CN hydrolase" evidence="2">
    <location>
        <begin position="1"/>
        <end position="247"/>
    </location>
</feature>
<evidence type="ECO:0000259" key="2">
    <source>
        <dbReference type="PROSITE" id="PS50263"/>
    </source>
</evidence>
<dbReference type="Gene3D" id="3.60.110.10">
    <property type="entry name" value="Carbon-nitrogen hydrolase"/>
    <property type="match status" value="1"/>
</dbReference>
<dbReference type="EMBL" id="JAVIKH010000009">
    <property type="protein sequence ID" value="MDX8336425.1"/>
    <property type="molecule type" value="Genomic_DNA"/>
</dbReference>
<dbReference type="PANTHER" id="PTHR43674:SF2">
    <property type="entry name" value="BETA-UREIDOPROPIONASE"/>
    <property type="match status" value="1"/>
</dbReference>
<evidence type="ECO:0000256" key="1">
    <source>
        <dbReference type="ARBA" id="ARBA00022801"/>
    </source>
</evidence>
<dbReference type="PANTHER" id="PTHR43674">
    <property type="entry name" value="NITRILASE C965.09-RELATED"/>
    <property type="match status" value="1"/>
</dbReference>
<dbReference type="InterPro" id="IPR050345">
    <property type="entry name" value="Aliph_Amidase/BUP"/>
</dbReference>
<organism evidence="3 4">
    <name type="scientific">Candidatus Cetobacterium colombiensis</name>
    <dbReference type="NCBI Taxonomy" id="3073100"/>
    <lineage>
        <taxon>Bacteria</taxon>
        <taxon>Fusobacteriati</taxon>
        <taxon>Fusobacteriota</taxon>
        <taxon>Fusobacteriia</taxon>
        <taxon>Fusobacteriales</taxon>
        <taxon>Fusobacteriaceae</taxon>
        <taxon>Cetobacterium</taxon>
    </lineage>
</organism>
<name>A0ABU4WB92_9FUSO</name>
<dbReference type="PROSITE" id="PS50263">
    <property type="entry name" value="CN_HYDROLASE"/>
    <property type="match status" value="1"/>
</dbReference>
<accession>A0ABU4WB92</accession>
<dbReference type="SUPFAM" id="SSF56317">
    <property type="entry name" value="Carbon-nitrogen hydrolase"/>
    <property type="match status" value="1"/>
</dbReference>
<dbReference type="Pfam" id="PF00795">
    <property type="entry name" value="CN_hydrolase"/>
    <property type="match status" value="1"/>
</dbReference>
<keyword evidence="4" id="KW-1185">Reference proteome</keyword>
<keyword evidence="1 3" id="KW-0378">Hydrolase</keyword>
<dbReference type="RefSeq" id="WP_320313828.1">
    <property type="nucleotide sequence ID" value="NZ_JAVIKH010000009.1"/>
</dbReference>
<dbReference type="InterPro" id="IPR036526">
    <property type="entry name" value="C-N_Hydrolase_sf"/>
</dbReference>
<dbReference type="Proteomes" id="UP001279681">
    <property type="component" value="Unassembled WGS sequence"/>
</dbReference>
<evidence type="ECO:0000313" key="4">
    <source>
        <dbReference type="Proteomes" id="UP001279681"/>
    </source>
</evidence>
<evidence type="ECO:0000313" key="3">
    <source>
        <dbReference type="EMBL" id="MDX8336425.1"/>
    </source>
</evidence>
<protein>
    <submittedName>
        <fullName evidence="3">Nitrilase-related carbon-nitrogen hydrolase</fullName>
    </submittedName>
</protein>
<dbReference type="CDD" id="cd07586">
    <property type="entry name" value="nitrilase_8"/>
    <property type="match status" value="1"/>
</dbReference>
<reference evidence="4" key="1">
    <citation type="submission" date="2023-07" db="EMBL/GenBank/DDBJ databases">
        <authorList>
            <person name="Colorado M.A."/>
            <person name="Villamil L.M."/>
            <person name="Melo J.F."/>
            <person name="Rodriguez J.A."/>
            <person name="Ruiz R.Y."/>
        </authorList>
    </citation>
    <scope>NUCLEOTIDE SEQUENCE [LARGE SCALE GENOMIC DNA]</scope>
    <source>
        <strain evidence="4">C33</strain>
    </source>
</reference>
<sequence>MKVFLAQTKPILGDTKKNLERIIQIVEEEILKKTDIVVFPELSLTGYLLEEMVYDVAINEVPKELLELSKKISIIFGAVELGEDLYHYNTAFYLEGGELKHKHRKVYLPTYGLFDEGRYFKEGESVRAFDTKFGKVGMLICEDIFHQSNSYILAQDGAQVIFTITNSPTRMTSKGLEIENLWESICKATAVSNACFVVMVNRVGVEDGVNFWGGSFAVSPSGDIIKKLEQFRNDGQEVLIEKKEIVKVRFASGSCKNEKIDLVLNELHRIKKSR</sequence>
<proteinExistence type="predicted"/>
<dbReference type="GO" id="GO:0016787">
    <property type="term" value="F:hydrolase activity"/>
    <property type="evidence" value="ECO:0007669"/>
    <property type="project" value="UniProtKB-KW"/>
</dbReference>
<gene>
    <name evidence="3" type="ORF">RFV38_07935</name>
</gene>